<dbReference type="Gene3D" id="1.10.533.10">
    <property type="entry name" value="Death Domain, Fas"/>
    <property type="match status" value="1"/>
</dbReference>
<dbReference type="SUPFAM" id="SSF47986">
    <property type="entry name" value="DEATH domain"/>
    <property type="match status" value="1"/>
</dbReference>
<dbReference type="EMBL" id="UYJE01005117">
    <property type="protein sequence ID" value="VDI34124.1"/>
    <property type="molecule type" value="Genomic_DNA"/>
</dbReference>
<dbReference type="CDD" id="cd01671">
    <property type="entry name" value="CARD"/>
    <property type="match status" value="1"/>
</dbReference>
<evidence type="ECO:0000313" key="3">
    <source>
        <dbReference type="Proteomes" id="UP000596742"/>
    </source>
</evidence>
<dbReference type="PANTHER" id="PTHR15034">
    <property type="entry name" value="DEATH DOMAIN-CONTAINING PROTEIN CRADD"/>
    <property type="match status" value="1"/>
</dbReference>
<organism evidence="2 3">
    <name type="scientific">Mytilus galloprovincialis</name>
    <name type="common">Mediterranean mussel</name>
    <dbReference type="NCBI Taxonomy" id="29158"/>
    <lineage>
        <taxon>Eukaryota</taxon>
        <taxon>Metazoa</taxon>
        <taxon>Spiralia</taxon>
        <taxon>Lophotrochozoa</taxon>
        <taxon>Mollusca</taxon>
        <taxon>Bivalvia</taxon>
        <taxon>Autobranchia</taxon>
        <taxon>Pteriomorphia</taxon>
        <taxon>Mytilida</taxon>
        <taxon>Mytiloidea</taxon>
        <taxon>Mytilidae</taxon>
        <taxon>Mytilinae</taxon>
        <taxon>Mytilus</taxon>
    </lineage>
</organism>
<dbReference type="Proteomes" id="UP000596742">
    <property type="component" value="Unassembled WGS sequence"/>
</dbReference>
<dbReference type="PROSITE" id="PS50209">
    <property type="entry name" value="CARD"/>
    <property type="match status" value="1"/>
</dbReference>
<dbReference type="OrthoDB" id="5981554at2759"/>
<dbReference type="InterPro" id="IPR001315">
    <property type="entry name" value="CARD"/>
</dbReference>
<sequence>MSVLPLFIDNVLERISKNMDHVHDEVLRKNCKFLKDNLKMEGLLDLMLEKGVFSPKMADEIRSKETTCDQTNTFFIILRRRGPKAFDVFMEGLKESSQTLVLERMEHSLGLDHVDQIH</sequence>
<dbReference type="InterPro" id="IPR011029">
    <property type="entry name" value="DEATH-like_dom_sf"/>
</dbReference>
<evidence type="ECO:0000313" key="2">
    <source>
        <dbReference type="EMBL" id="VDI34124.1"/>
    </source>
</evidence>
<dbReference type="Pfam" id="PF00619">
    <property type="entry name" value="CARD"/>
    <property type="match status" value="1"/>
</dbReference>
<dbReference type="GO" id="GO:0002020">
    <property type="term" value="F:protease binding"/>
    <property type="evidence" value="ECO:0007669"/>
    <property type="project" value="InterPro"/>
</dbReference>
<protein>
    <recommendedName>
        <fullName evidence="1">CARD domain-containing protein</fullName>
    </recommendedName>
</protein>
<dbReference type="GO" id="GO:0042981">
    <property type="term" value="P:regulation of apoptotic process"/>
    <property type="evidence" value="ECO:0007669"/>
    <property type="project" value="InterPro"/>
</dbReference>
<proteinExistence type="predicted"/>
<comment type="caution">
    <text evidence="2">The sequence shown here is derived from an EMBL/GenBank/DDBJ whole genome shotgun (WGS) entry which is preliminary data.</text>
</comment>
<reference evidence="2" key="1">
    <citation type="submission" date="2018-11" db="EMBL/GenBank/DDBJ databases">
        <authorList>
            <person name="Alioto T."/>
            <person name="Alioto T."/>
        </authorList>
    </citation>
    <scope>NUCLEOTIDE SEQUENCE</scope>
</reference>
<feature type="domain" description="CARD" evidence="1">
    <location>
        <begin position="19"/>
        <end position="108"/>
    </location>
</feature>
<dbReference type="PANTHER" id="PTHR15034:SF5">
    <property type="entry name" value="DEATH DOMAIN-CONTAINING PROTEIN CRADD"/>
    <property type="match status" value="1"/>
</dbReference>
<dbReference type="AlphaFoldDB" id="A0A8B6EIP9"/>
<accession>A0A8B6EIP9</accession>
<gene>
    <name evidence="2" type="ORF">MGAL_10B041483</name>
</gene>
<keyword evidence="3" id="KW-1185">Reference proteome</keyword>
<name>A0A8B6EIP9_MYTGA</name>
<evidence type="ECO:0000259" key="1">
    <source>
        <dbReference type="PROSITE" id="PS50209"/>
    </source>
</evidence>
<dbReference type="GO" id="GO:0070513">
    <property type="term" value="F:death domain binding"/>
    <property type="evidence" value="ECO:0007669"/>
    <property type="project" value="InterPro"/>
</dbReference>
<dbReference type="InterPro" id="IPR037939">
    <property type="entry name" value="CRADD"/>
</dbReference>
<dbReference type="SMART" id="SM00114">
    <property type="entry name" value="CARD"/>
    <property type="match status" value="1"/>
</dbReference>